<sequence length="1312" mass="146829">MQNTITFFRILFFTLALSSSLSAQKIQVGPYSLRVNGTQKEKNQWGASEITYRVANDSLVFQVTEFTWDEKLKTGTAKGGEIQGEKLGHKNTRLQIDAMQFEPANGTLRIISGDWIEQEKEINGEGSLTLRRKSAYFSFEFKGSQKTAFTGEAWEAEGAPIYKDLRKGLFGETSLRFGTLGTMSAPQIWFLPDSTILVPTGRWSSPLSENDSLGRGDLTGQWYPKNQTFHFKKLPGATNRSLFEDTYHEMRMSVDLGVLRVKEKRIDFYQISGRNQVPAWLESKDYYHDGRIQELQGMLNYSPMRILYRYLVENKTDKASLWDLSSLVNRKPEQLQSGFQSYVDAGYMQLKEEQYSFTNQGKHYARVAYEKKDFDTFYAASMGENLSVDSAAISLDLVEKKLRIRGIQQVMISDSLKAEFIPDDEALVFQKGRDFNFPGEIKIGDYRFRGPDFAFKFNDFTAQFSKIDSITFIPKGQSKEFGGQFRYDSGSLILSPPGNKSGRFGVAEYPKLLIPKGMTAHFDEPWRAKGVYDTTHYFKVPTISLDSLTQKAPLFVGTFYSAGLLPPLNTQLILKPDQSFGFTYSQKLPLKIFQNKASLSLSAPLEMDKKGLHTAGNFAMEGFLSTMKEAFLYPDSLISVGSEGKLGEMANKKGPIASLPAHRFTWLPREDSLAIYPEKNSFALYANQLQLEGPVWMHKKQVFGKGEITLGDGKLKSELYYFQPATWKSKEASLTIGLKKPVFVADKMTIEAAPGAVNLNFKAVEDSKALLPIQGYSTTYAGAVWEQKNQKIKLQKLALQSQDSTSKAGPIEAKSGVLDQVSELISLEGVKEIEIGPATVYPAKGLLAIAKGGQFKPLVGARATVNGHVLANINTVTASANRFTGTANYLLPVEGSDSLVIPMKNFDFLPEGIRADARYIEKTPLKLTSHQEFKGDVYFLSEKPSLEFKGSIRPLLGTLKFKTAWIPFANSKGIVVNDELKDELGRSVTAGIFVNADNKLYPSFLGPMSNEDDPVLFKAAGEVTEASEVYSIKNAESQMHLSIPKKRVDTDGMVQLFTGNKLVRSFGKISMSIDTLIPRIESWLSLQFQVPLPILQKMGDRIVKYNLEEGLQTAAADEPADRDEYLKRVDPILGKKIAEATKARMDREHLALDKVDPEFASMINFSSVKWAWSPNLSAFYSMGDLPLINVGPVDVNATIKGFMEVIKKPNKEEFYAYWELSEDLWYYFAYFEGELGVYSSDNSFLATVRESMKTQKKGGIKVVEAAAEEKNAFVKRFTSYYKPLIPVKKAPVKKEPTKTKPATKGKEKSGGF</sequence>
<accession>A0ABW6DLA4</accession>
<proteinExistence type="predicted"/>
<feature type="region of interest" description="Disordered" evidence="1">
    <location>
        <begin position="1291"/>
        <end position="1312"/>
    </location>
</feature>
<protein>
    <submittedName>
        <fullName evidence="3">Uncharacterized protein</fullName>
    </submittedName>
</protein>
<dbReference type="RefSeq" id="WP_377980703.1">
    <property type="nucleotide sequence ID" value="NZ_JBBKXX010000002.1"/>
</dbReference>
<feature type="chain" id="PRO_5047542289" evidence="2">
    <location>
        <begin position="24"/>
        <end position="1312"/>
    </location>
</feature>
<evidence type="ECO:0000256" key="2">
    <source>
        <dbReference type="SAM" id="SignalP"/>
    </source>
</evidence>
<reference evidence="3 4" key="1">
    <citation type="submission" date="2024-03" db="EMBL/GenBank/DDBJ databases">
        <title>Aquirufa genome sequencing.</title>
        <authorList>
            <person name="Pitt A."/>
            <person name="Hahn M.W."/>
        </authorList>
    </citation>
    <scope>NUCLEOTIDE SEQUENCE [LARGE SCALE GENOMIC DNA]</scope>
    <source>
        <strain evidence="3 4">HETE-83D</strain>
    </source>
</reference>
<gene>
    <name evidence="3" type="ORF">SKC37_06545</name>
</gene>
<evidence type="ECO:0000313" key="3">
    <source>
        <dbReference type="EMBL" id="MFD3408306.1"/>
    </source>
</evidence>
<name>A0ABW6DLA4_9BACT</name>
<feature type="compositionally biased region" description="Basic and acidic residues" evidence="1">
    <location>
        <begin position="1292"/>
        <end position="1312"/>
    </location>
</feature>
<evidence type="ECO:0000313" key="4">
    <source>
        <dbReference type="Proteomes" id="UP001598019"/>
    </source>
</evidence>
<dbReference type="EMBL" id="JBBKXX010000002">
    <property type="protein sequence ID" value="MFD3408306.1"/>
    <property type="molecule type" value="Genomic_DNA"/>
</dbReference>
<organism evidence="3 4">
    <name type="scientific">Aquirufa esocilacus</name>
    <dbReference type="NCBI Taxonomy" id="3096513"/>
    <lineage>
        <taxon>Bacteria</taxon>
        <taxon>Pseudomonadati</taxon>
        <taxon>Bacteroidota</taxon>
        <taxon>Cytophagia</taxon>
        <taxon>Cytophagales</taxon>
        <taxon>Flectobacillaceae</taxon>
        <taxon>Aquirufa</taxon>
    </lineage>
</organism>
<evidence type="ECO:0000256" key="1">
    <source>
        <dbReference type="SAM" id="MobiDB-lite"/>
    </source>
</evidence>
<keyword evidence="2" id="KW-0732">Signal</keyword>
<comment type="caution">
    <text evidence="3">The sequence shown here is derived from an EMBL/GenBank/DDBJ whole genome shotgun (WGS) entry which is preliminary data.</text>
</comment>
<feature type="signal peptide" evidence="2">
    <location>
        <begin position="1"/>
        <end position="23"/>
    </location>
</feature>
<dbReference type="Proteomes" id="UP001598019">
    <property type="component" value="Unassembled WGS sequence"/>
</dbReference>
<keyword evidence="4" id="KW-1185">Reference proteome</keyword>